<evidence type="ECO:0000256" key="10">
    <source>
        <dbReference type="SAM" id="MobiDB-lite"/>
    </source>
</evidence>
<dbReference type="Pfam" id="PF08149">
    <property type="entry name" value="BING4CT"/>
    <property type="match status" value="1"/>
</dbReference>
<evidence type="ECO:0000256" key="5">
    <source>
        <dbReference type="ARBA" id="ARBA00023242"/>
    </source>
</evidence>
<accession>A0A914AJR1</accession>
<feature type="repeat" description="WD" evidence="9">
    <location>
        <begin position="338"/>
        <end position="379"/>
    </location>
</feature>
<feature type="domain" description="BING4 C-terminal" evidence="11">
    <location>
        <begin position="419"/>
        <end position="497"/>
    </location>
</feature>
<dbReference type="PROSITE" id="PS50082">
    <property type="entry name" value="WD_REPEATS_2"/>
    <property type="match status" value="1"/>
</dbReference>
<dbReference type="GO" id="GO:0032040">
    <property type="term" value="C:small-subunit processome"/>
    <property type="evidence" value="ECO:0007669"/>
    <property type="project" value="TreeGrafter"/>
</dbReference>
<keyword evidence="4" id="KW-0677">Repeat</keyword>
<feature type="region of interest" description="Disordered" evidence="10">
    <location>
        <begin position="515"/>
        <end position="593"/>
    </location>
</feature>
<dbReference type="Gene3D" id="2.130.10.10">
    <property type="entry name" value="YVTN repeat-like/Quinoprotein amine dehydrogenase"/>
    <property type="match status" value="1"/>
</dbReference>
<dbReference type="InterPro" id="IPR012952">
    <property type="entry name" value="BING4_C_dom"/>
</dbReference>
<feature type="region of interest" description="Disordered" evidence="10">
    <location>
        <begin position="1"/>
        <end position="87"/>
    </location>
</feature>
<dbReference type="OrthoDB" id="10251154at2759"/>
<comment type="subcellular location">
    <subcellularLocation>
        <location evidence="1">Nucleus</location>
        <location evidence="1">Nucleolus</location>
    </subcellularLocation>
</comment>
<dbReference type="SMART" id="SM01033">
    <property type="entry name" value="BING4CT"/>
    <property type="match status" value="1"/>
</dbReference>
<evidence type="ECO:0000313" key="13">
    <source>
        <dbReference type="Proteomes" id="UP000887568"/>
    </source>
</evidence>
<keyword evidence="5" id="KW-0539">Nucleus</keyword>
<reference evidence="12" key="1">
    <citation type="submission" date="2022-11" db="UniProtKB">
        <authorList>
            <consortium name="EnsemblMetazoa"/>
        </authorList>
    </citation>
    <scope>IDENTIFICATION</scope>
</reference>
<keyword evidence="13" id="KW-1185">Reference proteome</keyword>
<dbReference type="RefSeq" id="XP_038063654.1">
    <property type="nucleotide sequence ID" value="XM_038207726.1"/>
</dbReference>
<feature type="compositionally biased region" description="Basic and acidic residues" evidence="10">
    <location>
        <begin position="63"/>
        <end position="79"/>
    </location>
</feature>
<name>A0A914AJR1_PATMI</name>
<evidence type="ECO:0000256" key="1">
    <source>
        <dbReference type="ARBA" id="ARBA00004604"/>
    </source>
</evidence>
<proteinExistence type="predicted"/>
<dbReference type="SUPFAM" id="SSF50978">
    <property type="entry name" value="WD40 repeat-like"/>
    <property type="match status" value="1"/>
</dbReference>
<dbReference type="GO" id="GO:0030686">
    <property type="term" value="C:90S preribosome"/>
    <property type="evidence" value="ECO:0007669"/>
    <property type="project" value="TreeGrafter"/>
</dbReference>
<dbReference type="EnsemblMetazoa" id="XM_038207726.1">
    <property type="protein sequence ID" value="XP_038063654.1"/>
    <property type="gene ID" value="LOC119734299"/>
</dbReference>
<keyword evidence="3 9" id="KW-0853">WD repeat</keyword>
<dbReference type="GeneID" id="119734299"/>
<evidence type="ECO:0000256" key="4">
    <source>
        <dbReference type="ARBA" id="ARBA00022737"/>
    </source>
</evidence>
<dbReference type="Proteomes" id="UP000887568">
    <property type="component" value="Unplaced"/>
</dbReference>
<comment type="function">
    <text evidence="6">Scaffold component of the nucleolar structure. Required for localization of DDX21 and NCL to the granular compartment of the nucleolus. Part of the small subunit (SSU) processome, first precursor of the small eukaryotic ribosomal subunit. During the assembly of the SSU processome in the nucleolus, many ribosome biogenesis factors, an RNA chaperone and ribosomal proteins associate with the nascent pre-rRNA and work in concert to generate RNA folding, modifications, rearrangements and cleavage as well as targeted degradation of pre-ribosomal RNA by the RNA exosome.</text>
</comment>
<dbReference type="GO" id="GO:0000462">
    <property type="term" value="P:maturation of SSU-rRNA from tricistronic rRNA transcript (SSU-rRNA, 5.8S rRNA, LSU-rRNA)"/>
    <property type="evidence" value="ECO:0007669"/>
    <property type="project" value="TreeGrafter"/>
</dbReference>
<dbReference type="PANTHER" id="PTHR14085:SF3">
    <property type="entry name" value="WD REPEAT-CONTAINING PROTEIN 46"/>
    <property type="match status" value="1"/>
</dbReference>
<evidence type="ECO:0000256" key="8">
    <source>
        <dbReference type="ARBA" id="ARBA00070552"/>
    </source>
</evidence>
<evidence type="ECO:0000256" key="2">
    <source>
        <dbReference type="ARBA" id="ARBA00022553"/>
    </source>
</evidence>
<dbReference type="SMART" id="SM00320">
    <property type="entry name" value="WD40"/>
    <property type="match status" value="3"/>
</dbReference>
<evidence type="ECO:0000313" key="12">
    <source>
        <dbReference type="EnsemblMetazoa" id="XP_038063654.1"/>
    </source>
</evidence>
<protein>
    <recommendedName>
        <fullName evidence="8">WD repeat-containing protein 46</fullName>
    </recommendedName>
</protein>
<evidence type="ECO:0000256" key="9">
    <source>
        <dbReference type="PROSITE-ProRule" id="PRU00221"/>
    </source>
</evidence>
<dbReference type="InterPro" id="IPR001680">
    <property type="entry name" value="WD40_rpt"/>
</dbReference>
<sequence length="593" mass="67845">MATSIEARAPSKFGETNKRHPKKTSRYFDTNVVEAESKPNSGKQHTRKAQRKRPVSEGEEEEPRWKKEFLKSREKKDPFEGPPPLSEKKIKKYVRGQKNKVTAKSMPDLRVRKSLKRYEERLELASKQAARTELLLPEDSGFLEADEGEETYQITQQDISEAVDIASATKSFELKMDRFGPYRLNYTRTGRHLLLAGRLGHLAAMDWVSKKLMFEINVMESIREVRWLHLETMLAVAQKKWLYMYDNHGVEIHCIKNMNNVLRMEFLPHHFLLATANAHGVLQYLDTSVGKMVSEIPTKCGRLDVMTHNPNNAIVHLGHPDGTVTLWSPTVREPVVKMLCHKAAVRALAIDSKGLYMATAGTDRQLKIFDVRTYKPLQVYRVSRGAGDLSFSQRGLLAASLCNVVEVYKDCCTTTIDKPYMRHTLGCPISGLSFCPYEDVLGVTHSKGYASLLLPGAGEPNFDALEANPYRSKTQRREFEVKALLEKIQPELITLDPQAIGYIDTATMDQRDKEKRELFGIKPPPKFEPRFKKKGRSTASKKEQRKQGHKEEEKREKLRQESYKVQDEEKKAKKEKDAKKSLGHLTALDRFKK</sequence>
<dbReference type="PANTHER" id="PTHR14085">
    <property type="entry name" value="WD-REPEAT PROTEIN BING4"/>
    <property type="match status" value="1"/>
</dbReference>
<dbReference type="FunFam" id="2.130.10.10:FF:000128">
    <property type="entry name" value="WD repeat domain 46"/>
    <property type="match status" value="1"/>
</dbReference>
<evidence type="ECO:0000256" key="7">
    <source>
        <dbReference type="ARBA" id="ARBA00064570"/>
    </source>
</evidence>
<dbReference type="AlphaFoldDB" id="A0A914AJR1"/>
<feature type="compositionally biased region" description="Basic and acidic residues" evidence="10">
    <location>
        <begin position="540"/>
        <end position="580"/>
    </location>
</feature>
<evidence type="ECO:0000256" key="6">
    <source>
        <dbReference type="ARBA" id="ARBA00059061"/>
    </source>
</evidence>
<organism evidence="12 13">
    <name type="scientific">Patiria miniata</name>
    <name type="common">Bat star</name>
    <name type="synonym">Asterina miniata</name>
    <dbReference type="NCBI Taxonomy" id="46514"/>
    <lineage>
        <taxon>Eukaryota</taxon>
        <taxon>Metazoa</taxon>
        <taxon>Echinodermata</taxon>
        <taxon>Eleutherozoa</taxon>
        <taxon>Asterozoa</taxon>
        <taxon>Asteroidea</taxon>
        <taxon>Valvatacea</taxon>
        <taxon>Valvatida</taxon>
        <taxon>Asterinidae</taxon>
        <taxon>Patiria</taxon>
    </lineage>
</organism>
<comment type="subunit">
    <text evidence="7">Part of the small subunit (SSU) processome, composed of more than 70 proteins and the RNA chaperone small nucleolar RNA (snoRNA) U3. Interacts with DDX21, NCL, NOP2 and EBNA1BP2.</text>
</comment>
<dbReference type="InterPro" id="IPR040315">
    <property type="entry name" value="WDR46/Utp7"/>
</dbReference>
<dbReference type="InterPro" id="IPR036322">
    <property type="entry name" value="WD40_repeat_dom_sf"/>
</dbReference>
<dbReference type="CTD" id="9277"/>
<dbReference type="InterPro" id="IPR015943">
    <property type="entry name" value="WD40/YVTN_repeat-like_dom_sf"/>
</dbReference>
<evidence type="ECO:0000256" key="3">
    <source>
        <dbReference type="ARBA" id="ARBA00022574"/>
    </source>
</evidence>
<feature type="compositionally biased region" description="Basic and acidic residues" evidence="10">
    <location>
        <begin position="515"/>
        <end position="530"/>
    </location>
</feature>
<keyword evidence="2" id="KW-0597">Phosphoprotein</keyword>
<dbReference type="OMA" id="EFLPYHW"/>
<evidence type="ECO:0000259" key="11">
    <source>
        <dbReference type="SMART" id="SM01033"/>
    </source>
</evidence>
<feature type="compositionally biased region" description="Basic residues" evidence="10">
    <location>
        <begin position="44"/>
        <end position="53"/>
    </location>
</feature>